<dbReference type="OrthoDB" id="10626936at2759"/>
<dbReference type="InterPro" id="IPR007712">
    <property type="entry name" value="RelE/ParE_toxin"/>
</dbReference>
<accession>A0A7R8WXG0</accession>
<dbReference type="InterPro" id="IPR022789">
    <property type="entry name" value="ParD"/>
</dbReference>
<dbReference type="EMBL" id="OB685012">
    <property type="protein sequence ID" value="CAD7237124.1"/>
    <property type="molecule type" value="Genomic_DNA"/>
</dbReference>
<sequence length="206" mass="23499">MDGGRIVQYGTPESIVLNPGNDYVAEFVAHMNPVNVLKAVSLMQAVTALQQDADMTGEQHQKIKVMAAVKGITIKDYVLSRLFNDEPEEEQAWQQLMNLLETRISNAREYGVSDKTNDIGDIAAYTLERWGYKQARIYVEKIETGIAKLASKELPYKQLSQFTPPVLIKHCEHHYIFAQKEEDYLLVIAILHERMDFISKIADRLN</sequence>
<name>A0A7R8WXG0_9CRUS</name>
<gene>
    <name evidence="1" type="ORF">CTOB1V02_LOCUS14939</name>
</gene>
<evidence type="ECO:0000313" key="1">
    <source>
        <dbReference type="EMBL" id="CAD7237124.1"/>
    </source>
</evidence>
<proteinExistence type="predicted"/>
<dbReference type="Gene3D" id="6.10.180.10">
    <property type="entry name" value="Antitoxin ParD"/>
    <property type="match status" value="1"/>
</dbReference>
<reference evidence="1" key="1">
    <citation type="submission" date="2020-11" db="EMBL/GenBank/DDBJ databases">
        <authorList>
            <person name="Tran Van P."/>
        </authorList>
    </citation>
    <scope>NUCLEOTIDE SEQUENCE</scope>
</reference>
<dbReference type="AlphaFoldDB" id="A0A7R8WXG0"/>
<dbReference type="Pfam" id="PF09386">
    <property type="entry name" value="ParD"/>
    <property type="match status" value="1"/>
</dbReference>
<organism evidence="1">
    <name type="scientific">Cyprideis torosa</name>
    <dbReference type="NCBI Taxonomy" id="163714"/>
    <lineage>
        <taxon>Eukaryota</taxon>
        <taxon>Metazoa</taxon>
        <taxon>Ecdysozoa</taxon>
        <taxon>Arthropoda</taxon>
        <taxon>Crustacea</taxon>
        <taxon>Oligostraca</taxon>
        <taxon>Ostracoda</taxon>
        <taxon>Podocopa</taxon>
        <taxon>Podocopida</taxon>
        <taxon>Cytherocopina</taxon>
        <taxon>Cytheroidea</taxon>
        <taxon>Cytherideidae</taxon>
        <taxon>Cyprideis</taxon>
    </lineage>
</organism>
<dbReference type="Pfam" id="PF05016">
    <property type="entry name" value="ParE_toxin"/>
    <property type="match status" value="1"/>
</dbReference>
<protein>
    <submittedName>
        <fullName evidence="1">Uncharacterized protein</fullName>
    </submittedName>
</protein>
<dbReference type="InterPro" id="IPR038296">
    <property type="entry name" value="ParD_sf"/>
</dbReference>